<accession>A0A7S1AR62</accession>
<feature type="transmembrane region" description="Helical" evidence="1">
    <location>
        <begin position="173"/>
        <end position="191"/>
    </location>
</feature>
<keyword evidence="1" id="KW-1133">Transmembrane helix</keyword>
<dbReference type="InterPro" id="IPR036400">
    <property type="entry name" value="Cyt_B5-like_heme/steroid_sf"/>
</dbReference>
<evidence type="ECO:0000256" key="1">
    <source>
        <dbReference type="SAM" id="Phobius"/>
    </source>
</evidence>
<dbReference type="InterPro" id="IPR012171">
    <property type="entry name" value="Fatty_acid_desaturase"/>
</dbReference>
<dbReference type="InterPro" id="IPR001199">
    <property type="entry name" value="Cyt_B5-like_heme/steroid-bd"/>
</dbReference>
<dbReference type="Pfam" id="PF00487">
    <property type="entry name" value="FA_desaturase"/>
    <property type="match status" value="1"/>
</dbReference>
<feature type="transmembrane region" description="Helical" evidence="1">
    <location>
        <begin position="265"/>
        <end position="284"/>
    </location>
</feature>
<dbReference type="GO" id="GO:0016717">
    <property type="term" value="F:oxidoreductase activity, acting on paired donors, with oxidation of a pair of donors resulting in the reduction of molecular oxygen to two molecules of water"/>
    <property type="evidence" value="ECO:0007669"/>
    <property type="project" value="TreeGrafter"/>
</dbReference>
<name>A0A7S1AR62_NOCSC</name>
<protein>
    <recommendedName>
        <fullName evidence="2">Cytochrome b5 heme-binding domain-containing protein</fullName>
    </recommendedName>
</protein>
<dbReference type="Gene3D" id="3.10.120.10">
    <property type="entry name" value="Cytochrome b5-like heme/steroid binding domain"/>
    <property type="match status" value="1"/>
</dbReference>
<sequence>MAQETAPFGLEACLFRPSCSFCLTKTMSTDLSRRYIIIRGQTYDVTDFQHPGGAHMIDLGIGRDATVMFESMHVRMEWADRALQLIPKAPSVEKLESAGYVFDRPQESWATPGQSELYSSIRQRILDEILRPMGRAEGPGGARGVPWWHVACVFCGWLSAAVYFVWRPSMISAFLLGLMIAWVGLAIQHTANHGGLVKNPRLGYLLGLTNDVCAGGSSLVWRYHHQCSHHVYCNDIVLDQDAHSSFPLMRLDKVQECKAMHRLQFLYAPVLFSALYFSIQMQDVMCLWDARTFLVNFKGTSRGEIAVGFVLKIIHYCWFFVLPAVLHGFWNVLLPCFVTMAVGSFALSALFIISHNIECAKEAEAPAKESGDWARYQIETSSSWGGCLGSFCTGGLNLQIEHHLFPALPHHLYTRAQVIVKEECAKRQIRYNEYGTLLSNFFDHLKFLFKAGRPGYWDTKVTSQYIPPKF</sequence>
<keyword evidence="1" id="KW-0812">Transmembrane</keyword>
<proteinExistence type="predicted"/>
<dbReference type="GO" id="GO:0016020">
    <property type="term" value="C:membrane"/>
    <property type="evidence" value="ECO:0007669"/>
    <property type="project" value="TreeGrafter"/>
</dbReference>
<gene>
    <name evidence="3" type="ORF">NSCI0253_LOCUS36680</name>
</gene>
<feature type="transmembrane region" description="Helical" evidence="1">
    <location>
        <begin position="147"/>
        <end position="166"/>
    </location>
</feature>
<dbReference type="InterPro" id="IPR005804">
    <property type="entry name" value="FA_desaturase_dom"/>
</dbReference>
<evidence type="ECO:0000259" key="2">
    <source>
        <dbReference type="SMART" id="SM01117"/>
    </source>
</evidence>
<dbReference type="EMBL" id="HBFQ01051397">
    <property type="protein sequence ID" value="CAD8862325.1"/>
    <property type="molecule type" value="Transcribed_RNA"/>
</dbReference>
<dbReference type="GO" id="GO:0006636">
    <property type="term" value="P:unsaturated fatty acid biosynthetic process"/>
    <property type="evidence" value="ECO:0007669"/>
    <property type="project" value="UniProtKB-ARBA"/>
</dbReference>
<dbReference type="AlphaFoldDB" id="A0A7S1AR62"/>
<dbReference type="Pfam" id="PF00173">
    <property type="entry name" value="Cyt-b5"/>
    <property type="match status" value="1"/>
</dbReference>
<dbReference type="SUPFAM" id="SSF55856">
    <property type="entry name" value="Cytochrome b5-like heme/steroid binding domain"/>
    <property type="match status" value="1"/>
</dbReference>
<keyword evidence="1" id="KW-0472">Membrane</keyword>
<dbReference type="SMART" id="SM01117">
    <property type="entry name" value="Cyt-b5"/>
    <property type="match status" value="1"/>
</dbReference>
<dbReference type="GO" id="GO:0042759">
    <property type="term" value="P:long-chain fatty acid biosynthetic process"/>
    <property type="evidence" value="ECO:0007669"/>
    <property type="project" value="UniProtKB-ARBA"/>
</dbReference>
<feature type="domain" description="Cytochrome b5 heme-binding" evidence="2">
    <location>
        <begin position="27"/>
        <end position="96"/>
    </location>
</feature>
<dbReference type="PANTHER" id="PTHR19353">
    <property type="entry name" value="FATTY ACID DESATURASE 2"/>
    <property type="match status" value="1"/>
</dbReference>
<feature type="transmembrane region" description="Helical" evidence="1">
    <location>
        <begin position="332"/>
        <end position="353"/>
    </location>
</feature>
<evidence type="ECO:0000313" key="3">
    <source>
        <dbReference type="EMBL" id="CAD8862325.1"/>
    </source>
</evidence>
<dbReference type="PIRSF" id="PIRSF015921">
    <property type="entry name" value="FA_sphinglp_des"/>
    <property type="match status" value="1"/>
</dbReference>
<dbReference type="PANTHER" id="PTHR19353:SF19">
    <property type="entry name" value="DELTA(5) FATTY ACID DESATURASE C-RELATED"/>
    <property type="match status" value="1"/>
</dbReference>
<reference evidence="3" key="1">
    <citation type="submission" date="2021-01" db="EMBL/GenBank/DDBJ databases">
        <authorList>
            <person name="Corre E."/>
            <person name="Pelletier E."/>
            <person name="Niang G."/>
            <person name="Scheremetjew M."/>
            <person name="Finn R."/>
            <person name="Kale V."/>
            <person name="Holt S."/>
            <person name="Cochrane G."/>
            <person name="Meng A."/>
            <person name="Brown T."/>
            <person name="Cohen L."/>
        </authorList>
    </citation>
    <scope>NUCLEOTIDE SEQUENCE</scope>
</reference>
<organism evidence="3">
    <name type="scientific">Noctiluca scintillans</name>
    <name type="common">Sea sparkle</name>
    <name type="synonym">Red tide dinoflagellate</name>
    <dbReference type="NCBI Taxonomy" id="2966"/>
    <lineage>
        <taxon>Eukaryota</taxon>
        <taxon>Sar</taxon>
        <taxon>Alveolata</taxon>
        <taxon>Dinophyceae</taxon>
        <taxon>Noctilucales</taxon>
        <taxon>Noctilucaceae</taxon>
        <taxon>Noctiluca</taxon>
    </lineage>
</organism>
<feature type="transmembrane region" description="Helical" evidence="1">
    <location>
        <begin position="305"/>
        <end position="326"/>
    </location>
</feature>
<dbReference type="CDD" id="cd03506">
    <property type="entry name" value="Delta6-FADS-like"/>
    <property type="match status" value="1"/>
</dbReference>